<protein>
    <recommendedName>
        <fullName evidence="5">Membrane protein DedA with SNARE-associated domain</fullName>
    </recommendedName>
</protein>
<keyword evidence="2" id="KW-0812">Transmembrane</keyword>
<sequence>MMDWIASLPLGWAILFFWALGTARATVTYSLGRGIAAGAEHTSLRRYMAGPVYLRAMRFIDRWGPWAIPFCFLTVGLQTAVIGTAGITRMRWRRFIPAMLLGTLIWGLIYGTVGMAVVWAVLTAALASPVALIALVLALAGVVILVLWRTGGLARLRASRAQRRAREHGAPGGGQEDTISDAGR</sequence>
<dbReference type="Proteomes" id="UP001484097">
    <property type="component" value="Unassembled WGS sequence"/>
</dbReference>
<name>A0ABV0IGJ2_9MICC</name>
<evidence type="ECO:0000256" key="2">
    <source>
        <dbReference type="SAM" id="Phobius"/>
    </source>
</evidence>
<evidence type="ECO:0008006" key="5">
    <source>
        <dbReference type="Google" id="ProtNLM"/>
    </source>
</evidence>
<gene>
    <name evidence="3" type="ORF">ABDK96_06160</name>
</gene>
<reference evidence="3 4" key="1">
    <citation type="submission" date="2024-05" db="EMBL/GenBank/DDBJ databases">
        <authorList>
            <person name="Yi C."/>
        </authorList>
    </citation>
    <scope>NUCLEOTIDE SEQUENCE [LARGE SCALE GENOMIC DNA]</scope>
    <source>
        <strain evidence="3 4">XS13</strain>
    </source>
</reference>
<organism evidence="3 4">
    <name type="scientific">Citricoccus nitrophenolicus</name>
    <dbReference type="NCBI Taxonomy" id="863575"/>
    <lineage>
        <taxon>Bacteria</taxon>
        <taxon>Bacillati</taxon>
        <taxon>Actinomycetota</taxon>
        <taxon>Actinomycetes</taxon>
        <taxon>Micrococcales</taxon>
        <taxon>Micrococcaceae</taxon>
        <taxon>Citricoccus</taxon>
    </lineage>
</organism>
<feature type="region of interest" description="Disordered" evidence="1">
    <location>
        <begin position="164"/>
        <end position="184"/>
    </location>
</feature>
<evidence type="ECO:0000256" key="1">
    <source>
        <dbReference type="SAM" id="MobiDB-lite"/>
    </source>
</evidence>
<evidence type="ECO:0000313" key="4">
    <source>
        <dbReference type="Proteomes" id="UP001484097"/>
    </source>
</evidence>
<accession>A0ABV0IGJ2</accession>
<dbReference type="EMBL" id="JBDXMX010000002">
    <property type="protein sequence ID" value="MEO9247258.1"/>
    <property type="molecule type" value="Genomic_DNA"/>
</dbReference>
<keyword evidence="2" id="KW-1133">Transmembrane helix</keyword>
<feature type="transmembrane region" description="Helical" evidence="2">
    <location>
        <begin position="66"/>
        <end position="87"/>
    </location>
</feature>
<feature type="transmembrane region" description="Helical" evidence="2">
    <location>
        <begin position="99"/>
        <end position="122"/>
    </location>
</feature>
<feature type="transmembrane region" description="Helical" evidence="2">
    <location>
        <begin position="128"/>
        <end position="148"/>
    </location>
</feature>
<dbReference type="RefSeq" id="WP_347919761.1">
    <property type="nucleotide sequence ID" value="NZ_JBDXMX010000002.1"/>
</dbReference>
<comment type="caution">
    <text evidence="3">The sequence shown here is derived from an EMBL/GenBank/DDBJ whole genome shotgun (WGS) entry which is preliminary data.</text>
</comment>
<proteinExistence type="predicted"/>
<keyword evidence="2" id="KW-0472">Membrane</keyword>
<keyword evidence="4" id="KW-1185">Reference proteome</keyword>
<evidence type="ECO:0000313" key="3">
    <source>
        <dbReference type="EMBL" id="MEO9247258.1"/>
    </source>
</evidence>